<reference evidence="9" key="1">
    <citation type="journal article" date="2014" name="Science">
        <title>Nonhuman genetics. Genomic basis for the convergent evolution of electric organs.</title>
        <authorList>
            <person name="Gallant J.R."/>
            <person name="Traeger L.L."/>
            <person name="Volkening J.D."/>
            <person name="Moffett H."/>
            <person name="Chen P.H."/>
            <person name="Novina C.D."/>
            <person name="Phillips G.N.Jr."/>
            <person name="Anand R."/>
            <person name="Wells G.B."/>
            <person name="Pinch M."/>
            <person name="Guth R."/>
            <person name="Unguez G.A."/>
            <person name="Albert J.S."/>
            <person name="Zakon H.H."/>
            <person name="Samanta M.P."/>
            <person name="Sussman M.R."/>
        </authorList>
    </citation>
    <scope>NUCLEOTIDE SEQUENCE [LARGE SCALE GENOMIC DNA]</scope>
</reference>
<dbReference type="GeneTree" id="ENSGT00940000160599"/>
<keyword evidence="3 6" id="KW-0256">Endoplasmic reticulum</keyword>
<feature type="domain" description="Reticulon" evidence="7">
    <location>
        <begin position="5"/>
        <end position="202"/>
    </location>
</feature>
<accession>A0A4W4E3I5</accession>
<dbReference type="PANTHER" id="PTHR45799:SF7">
    <property type="entry name" value="RETICULON"/>
    <property type="match status" value="1"/>
</dbReference>
<keyword evidence="9" id="KW-1185">Reference proteome</keyword>
<dbReference type="GO" id="GO:0005789">
    <property type="term" value="C:endoplasmic reticulum membrane"/>
    <property type="evidence" value="ECO:0007669"/>
    <property type="project" value="UniProtKB-SubCell"/>
</dbReference>
<evidence type="ECO:0000256" key="1">
    <source>
        <dbReference type="ARBA" id="ARBA00004477"/>
    </source>
</evidence>
<dbReference type="GO" id="GO:0014069">
    <property type="term" value="C:postsynaptic density"/>
    <property type="evidence" value="ECO:0007669"/>
    <property type="project" value="TreeGrafter"/>
</dbReference>
<dbReference type="Gene3D" id="1.20.5.2480">
    <property type="match status" value="1"/>
</dbReference>
<evidence type="ECO:0000256" key="6">
    <source>
        <dbReference type="RuleBase" id="RU210713"/>
    </source>
</evidence>
<dbReference type="GO" id="GO:0071787">
    <property type="term" value="P:endoplasmic reticulum tubular network formation"/>
    <property type="evidence" value="ECO:0007669"/>
    <property type="project" value="TreeGrafter"/>
</dbReference>
<name>A0A4W4E3I5_ELEEL</name>
<dbReference type="Pfam" id="PF02453">
    <property type="entry name" value="Reticulon"/>
    <property type="match status" value="1"/>
</dbReference>
<dbReference type="STRING" id="8005.ENSEEEP00000005772"/>
<dbReference type="Ensembl" id="ENSEEET00000005849.2">
    <property type="protein sequence ID" value="ENSEEEP00000005772.2"/>
    <property type="gene ID" value="ENSEEEG00000003053.2"/>
</dbReference>
<proteinExistence type="predicted"/>
<dbReference type="GO" id="GO:0007420">
    <property type="term" value="P:brain development"/>
    <property type="evidence" value="ECO:0007669"/>
    <property type="project" value="TreeGrafter"/>
</dbReference>
<keyword evidence="4 6" id="KW-1133">Transmembrane helix</keyword>
<reference evidence="8" key="4">
    <citation type="submission" date="2025-08" db="UniProtKB">
        <authorList>
            <consortium name="Ensembl"/>
        </authorList>
    </citation>
    <scope>IDENTIFICATION</scope>
</reference>
<dbReference type="InterPro" id="IPR003388">
    <property type="entry name" value="Reticulon"/>
</dbReference>
<evidence type="ECO:0000256" key="4">
    <source>
        <dbReference type="ARBA" id="ARBA00022989"/>
    </source>
</evidence>
<dbReference type="PROSITE" id="PS50845">
    <property type="entry name" value="RETICULON"/>
    <property type="match status" value="1"/>
</dbReference>
<evidence type="ECO:0000313" key="9">
    <source>
        <dbReference type="Proteomes" id="UP000314983"/>
    </source>
</evidence>
<protein>
    <recommendedName>
        <fullName evidence="6">Reticulon</fullName>
    </recommendedName>
</protein>
<evidence type="ECO:0000256" key="3">
    <source>
        <dbReference type="ARBA" id="ARBA00022824"/>
    </source>
</evidence>
<reference evidence="9" key="2">
    <citation type="journal article" date="2017" name="Sci. Adv.">
        <title>A tail of two voltages: Proteomic comparison of the three electric organs of the electric eel.</title>
        <authorList>
            <person name="Traeger L.L."/>
            <person name="Sabat G."/>
            <person name="Barrett-Wilt G.A."/>
            <person name="Wells G.B."/>
            <person name="Sussman M.R."/>
        </authorList>
    </citation>
    <scope>NUCLEOTIDE SEQUENCE [LARGE SCALE GENOMIC DNA]</scope>
</reference>
<dbReference type="GeneID" id="113574121"/>
<dbReference type="GO" id="GO:0043005">
    <property type="term" value="C:neuron projection"/>
    <property type="evidence" value="ECO:0007669"/>
    <property type="project" value="TreeGrafter"/>
</dbReference>
<evidence type="ECO:0000256" key="5">
    <source>
        <dbReference type="ARBA" id="ARBA00023136"/>
    </source>
</evidence>
<dbReference type="Proteomes" id="UP000314983">
    <property type="component" value="Chromosome 6"/>
</dbReference>
<keyword evidence="2 6" id="KW-0812">Transmembrane</keyword>
<dbReference type="AlphaFoldDB" id="A0A4W4E3I5"/>
<reference evidence="8" key="5">
    <citation type="submission" date="2025-09" db="UniProtKB">
        <authorList>
            <consortium name="Ensembl"/>
        </authorList>
    </citation>
    <scope>IDENTIFICATION</scope>
</reference>
<sequence length="204" mass="22951">MASKVVDLLYWREVRKTGLVFTGLVVGLACFFQLSVITLLSNLGLGLMAFTLPLRLFYKAMELVRFCDAEHPFQSYLDEDSSLTDEDTIRVVEKIVLLIATLITELKRLFFIDSIVDSLKFTVLLYLLTYVGVQTNGLTLMITGVICAFSLPLAYKLQRERIDKFIKAVKSLVDKTKELIEIVVMLAKPAPRPASGPKPKLKSK</sequence>
<dbReference type="GO" id="GO:0030182">
    <property type="term" value="P:neuron differentiation"/>
    <property type="evidence" value="ECO:0007669"/>
    <property type="project" value="TreeGrafter"/>
</dbReference>
<dbReference type="PROSITE" id="PS51257">
    <property type="entry name" value="PROKAR_LIPOPROTEIN"/>
    <property type="match status" value="1"/>
</dbReference>
<evidence type="ECO:0000313" key="8">
    <source>
        <dbReference type="Ensembl" id="ENSEEEP00000005772.2"/>
    </source>
</evidence>
<reference evidence="8" key="3">
    <citation type="submission" date="2020-05" db="EMBL/GenBank/DDBJ databases">
        <title>Electrophorus electricus (electric eel) genome, fEleEle1, primary haplotype.</title>
        <authorList>
            <person name="Myers G."/>
            <person name="Meyer A."/>
            <person name="Fedrigo O."/>
            <person name="Formenti G."/>
            <person name="Rhie A."/>
            <person name="Tracey A."/>
            <person name="Sims Y."/>
            <person name="Jarvis E.D."/>
        </authorList>
    </citation>
    <scope>NUCLEOTIDE SEQUENCE [LARGE SCALE GENOMIC DNA]</scope>
</reference>
<keyword evidence="5 6" id="KW-0472">Membrane</keyword>
<feature type="transmembrane region" description="Helical" evidence="6">
    <location>
        <begin position="20"/>
        <end position="52"/>
    </location>
</feature>
<dbReference type="PANTHER" id="PTHR45799">
    <property type="entry name" value="RETICULON-LIKE PROTEIN"/>
    <property type="match status" value="1"/>
</dbReference>
<dbReference type="CTD" id="562639"/>
<organism evidence="8 9">
    <name type="scientific">Electrophorus electricus</name>
    <name type="common">Electric eel</name>
    <name type="synonym">Gymnotus electricus</name>
    <dbReference type="NCBI Taxonomy" id="8005"/>
    <lineage>
        <taxon>Eukaryota</taxon>
        <taxon>Metazoa</taxon>
        <taxon>Chordata</taxon>
        <taxon>Craniata</taxon>
        <taxon>Vertebrata</taxon>
        <taxon>Euteleostomi</taxon>
        <taxon>Actinopterygii</taxon>
        <taxon>Neopterygii</taxon>
        <taxon>Teleostei</taxon>
        <taxon>Ostariophysi</taxon>
        <taxon>Gymnotiformes</taxon>
        <taxon>Gymnotoidei</taxon>
        <taxon>Gymnotidae</taxon>
        <taxon>Electrophorus</taxon>
    </lineage>
</organism>
<evidence type="ECO:0000259" key="7">
    <source>
        <dbReference type="PROSITE" id="PS50845"/>
    </source>
</evidence>
<dbReference type="OMA" id="CLGAMCV"/>
<gene>
    <name evidence="8" type="primary">rtn2b</name>
</gene>
<comment type="subcellular location">
    <subcellularLocation>
        <location evidence="1 6">Endoplasmic reticulum membrane</location>
        <topology evidence="1 6">Multi-pass membrane protein</topology>
    </subcellularLocation>
</comment>
<evidence type="ECO:0000256" key="2">
    <source>
        <dbReference type="ARBA" id="ARBA00022692"/>
    </source>
</evidence>
<dbReference type="KEGG" id="eee:113574121"/>
<feature type="transmembrane region" description="Helical" evidence="6">
    <location>
        <begin position="137"/>
        <end position="155"/>
    </location>
</feature>
<dbReference type="InterPro" id="IPR046964">
    <property type="entry name" value="RTN1-4"/>
</dbReference>
<dbReference type="RefSeq" id="XP_026860620.2">
    <property type="nucleotide sequence ID" value="XM_027004819.2"/>
</dbReference>